<dbReference type="AlphaFoldDB" id="A0A6C0IVT4"/>
<dbReference type="EMBL" id="MN740261">
    <property type="protein sequence ID" value="QHT96650.1"/>
    <property type="molecule type" value="Genomic_DNA"/>
</dbReference>
<name>A0A6C0IVT4_9ZZZZ</name>
<accession>A0A6C0IVT4</accession>
<evidence type="ECO:0000313" key="1">
    <source>
        <dbReference type="EMBL" id="QHT96650.1"/>
    </source>
</evidence>
<protein>
    <submittedName>
        <fullName evidence="1">Uncharacterized protein</fullName>
    </submittedName>
</protein>
<sequence>MSLNSDSINKQEDFTRGNPGYKELIDMLVYRLTISKSFWHTNNTIFDVNFSYLGEFVIMVSYPIRQVWRQENTRSAKKFWENYDLYKAMQEERLDHVTMELEYMYEQIMKKADIVYSNS</sequence>
<dbReference type="SUPFAM" id="SSF89155">
    <property type="entry name" value="TorD-like"/>
    <property type="match status" value="1"/>
</dbReference>
<dbReference type="InterPro" id="IPR036411">
    <property type="entry name" value="TorD-like_sf"/>
</dbReference>
<reference evidence="1" key="1">
    <citation type="journal article" date="2020" name="Nature">
        <title>Giant virus diversity and host interactions through global metagenomics.</title>
        <authorList>
            <person name="Schulz F."/>
            <person name="Roux S."/>
            <person name="Paez-Espino D."/>
            <person name="Jungbluth S."/>
            <person name="Walsh D.A."/>
            <person name="Denef V.J."/>
            <person name="McMahon K.D."/>
            <person name="Konstantinidis K.T."/>
            <person name="Eloe-Fadrosh E.A."/>
            <person name="Kyrpides N.C."/>
            <person name="Woyke T."/>
        </authorList>
    </citation>
    <scope>NUCLEOTIDE SEQUENCE</scope>
    <source>
        <strain evidence="1">GVMAG-M-3300024302-11</strain>
    </source>
</reference>
<proteinExistence type="predicted"/>
<organism evidence="1">
    <name type="scientific">viral metagenome</name>
    <dbReference type="NCBI Taxonomy" id="1070528"/>
    <lineage>
        <taxon>unclassified sequences</taxon>
        <taxon>metagenomes</taxon>
        <taxon>organismal metagenomes</taxon>
    </lineage>
</organism>